<reference evidence="2 3" key="1">
    <citation type="submission" date="2020-03" db="EMBL/GenBank/DDBJ databases">
        <title>Dissostichus mawsoni Genome sequencing and assembly.</title>
        <authorList>
            <person name="Park H."/>
        </authorList>
    </citation>
    <scope>NUCLEOTIDE SEQUENCE [LARGE SCALE GENOMIC DNA]</scope>
    <source>
        <strain evidence="2">DM0001</strain>
        <tissue evidence="2">Muscle</tissue>
    </source>
</reference>
<dbReference type="PANTHER" id="PTHR13771:SF9">
    <property type="entry name" value="INTERCELLULAR ADHESION MOLECULE 5"/>
    <property type="match status" value="1"/>
</dbReference>
<comment type="caution">
    <text evidence="2">The sequence shown here is derived from an EMBL/GenBank/DDBJ whole genome shotgun (WGS) entry which is preliminary data.</text>
</comment>
<dbReference type="EMBL" id="JAAKFY010000014">
    <property type="protein sequence ID" value="KAF3846198.1"/>
    <property type="molecule type" value="Genomic_DNA"/>
</dbReference>
<dbReference type="Gene3D" id="2.60.40.10">
    <property type="entry name" value="Immunoglobulins"/>
    <property type="match status" value="3"/>
</dbReference>
<dbReference type="PROSITE" id="PS50835">
    <property type="entry name" value="IG_LIKE"/>
    <property type="match status" value="2"/>
</dbReference>
<keyword evidence="3" id="KW-1185">Reference proteome</keyword>
<dbReference type="SUPFAM" id="SSF48726">
    <property type="entry name" value="Immunoglobulin"/>
    <property type="match status" value="2"/>
</dbReference>
<feature type="domain" description="Ig-like" evidence="1">
    <location>
        <begin position="17"/>
        <end position="110"/>
    </location>
</feature>
<evidence type="ECO:0000259" key="1">
    <source>
        <dbReference type="PROSITE" id="PS50835"/>
    </source>
</evidence>
<dbReference type="AlphaFoldDB" id="A0A7J5YD13"/>
<sequence length="256" mass="28694">MDQQCSVELDITLYKTPDIVSVSASDPGPVMEGTEKQLKCDIINVTPVQKLTVRWYRGTDIWRIDVLDENRMIPVNMSSILNFTAVRDDNGAEFKCEAELQLETNRPDLSHHLTSSPYTAVVHYKPLIKAYQGHIAGVEHEFSLDKFPCQADGNPLPIFLWYYDGKIINASEPLTRTQSGKYTAEVSNPIGSSNTSVDITIEYGPTFTCDDRYEVEVNSKLCEPEGNPKPDIKWFKNGTIVDSPGKARQSMIVDVT</sequence>
<dbReference type="OrthoDB" id="5843397at2759"/>
<dbReference type="InterPro" id="IPR047012">
    <property type="entry name" value="ICAM_VCAM"/>
</dbReference>
<protein>
    <recommendedName>
        <fullName evidence="1">Ig-like domain-containing protein</fullName>
    </recommendedName>
</protein>
<evidence type="ECO:0000313" key="2">
    <source>
        <dbReference type="EMBL" id="KAF3846198.1"/>
    </source>
</evidence>
<feature type="domain" description="Ig-like" evidence="1">
    <location>
        <begin position="117"/>
        <end position="200"/>
    </location>
</feature>
<dbReference type="GO" id="GO:0005178">
    <property type="term" value="F:integrin binding"/>
    <property type="evidence" value="ECO:0007669"/>
    <property type="project" value="InterPro"/>
</dbReference>
<dbReference type="Proteomes" id="UP000518266">
    <property type="component" value="Unassembled WGS sequence"/>
</dbReference>
<accession>A0A7J5YD13</accession>
<gene>
    <name evidence="2" type="ORF">F7725_003276</name>
</gene>
<dbReference type="InterPro" id="IPR036179">
    <property type="entry name" value="Ig-like_dom_sf"/>
</dbReference>
<evidence type="ECO:0000313" key="3">
    <source>
        <dbReference type="Proteomes" id="UP000518266"/>
    </source>
</evidence>
<proteinExistence type="predicted"/>
<dbReference type="PANTHER" id="PTHR13771">
    <property type="entry name" value="INTERCELLULAR ADHESION MOLECULE"/>
    <property type="match status" value="1"/>
</dbReference>
<name>A0A7J5YD13_DISMA</name>
<dbReference type="GO" id="GO:0007155">
    <property type="term" value="P:cell adhesion"/>
    <property type="evidence" value="ECO:0007669"/>
    <property type="project" value="InterPro"/>
</dbReference>
<dbReference type="InterPro" id="IPR013783">
    <property type="entry name" value="Ig-like_fold"/>
</dbReference>
<dbReference type="GO" id="GO:0005886">
    <property type="term" value="C:plasma membrane"/>
    <property type="evidence" value="ECO:0007669"/>
    <property type="project" value="TreeGrafter"/>
</dbReference>
<organism evidence="2 3">
    <name type="scientific">Dissostichus mawsoni</name>
    <name type="common">Antarctic cod</name>
    <dbReference type="NCBI Taxonomy" id="36200"/>
    <lineage>
        <taxon>Eukaryota</taxon>
        <taxon>Metazoa</taxon>
        <taxon>Chordata</taxon>
        <taxon>Craniata</taxon>
        <taxon>Vertebrata</taxon>
        <taxon>Euteleostomi</taxon>
        <taxon>Actinopterygii</taxon>
        <taxon>Neopterygii</taxon>
        <taxon>Teleostei</taxon>
        <taxon>Neoteleostei</taxon>
        <taxon>Acanthomorphata</taxon>
        <taxon>Eupercaria</taxon>
        <taxon>Perciformes</taxon>
        <taxon>Notothenioidei</taxon>
        <taxon>Nototheniidae</taxon>
        <taxon>Dissostichus</taxon>
    </lineage>
</organism>
<dbReference type="InterPro" id="IPR007110">
    <property type="entry name" value="Ig-like_dom"/>
</dbReference>